<gene>
    <name evidence="14" type="ORF">A7Q10_05390</name>
</gene>
<dbReference type="PANTHER" id="PTHR45436">
    <property type="entry name" value="SENSOR HISTIDINE KINASE YKOH"/>
    <property type="match status" value="1"/>
</dbReference>
<dbReference type="InterPro" id="IPR050428">
    <property type="entry name" value="TCS_sensor_his_kinase"/>
</dbReference>
<feature type="transmembrane region" description="Helical" evidence="11">
    <location>
        <begin position="154"/>
        <end position="173"/>
    </location>
</feature>
<evidence type="ECO:0000256" key="5">
    <source>
        <dbReference type="ARBA" id="ARBA00022679"/>
    </source>
</evidence>
<keyword evidence="15" id="KW-1185">Reference proteome</keyword>
<dbReference type="PANTHER" id="PTHR45436:SF5">
    <property type="entry name" value="SENSOR HISTIDINE KINASE TRCS"/>
    <property type="match status" value="1"/>
</dbReference>
<evidence type="ECO:0000256" key="1">
    <source>
        <dbReference type="ARBA" id="ARBA00000085"/>
    </source>
</evidence>
<evidence type="ECO:0000256" key="11">
    <source>
        <dbReference type="SAM" id="Phobius"/>
    </source>
</evidence>
<dbReference type="Pfam" id="PF02518">
    <property type="entry name" value="HATPase_c"/>
    <property type="match status" value="1"/>
</dbReference>
<name>A0A4Y8PGB0_9BACT</name>
<dbReference type="CDD" id="cd00082">
    <property type="entry name" value="HisKA"/>
    <property type="match status" value="1"/>
</dbReference>
<evidence type="ECO:0000313" key="14">
    <source>
        <dbReference type="EMBL" id="TFE71051.1"/>
    </source>
</evidence>
<dbReference type="PROSITE" id="PS50109">
    <property type="entry name" value="HIS_KIN"/>
    <property type="match status" value="1"/>
</dbReference>
<comment type="caution">
    <text evidence="14">The sequence shown here is derived from an EMBL/GenBank/DDBJ whole genome shotgun (WGS) entry which is preliminary data.</text>
</comment>
<dbReference type="OrthoDB" id="9796330at2"/>
<dbReference type="InterPro" id="IPR003594">
    <property type="entry name" value="HATPase_dom"/>
</dbReference>
<evidence type="ECO:0000256" key="10">
    <source>
        <dbReference type="ARBA" id="ARBA00023136"/>
    </source>
</evidence>
<dbReference type="EC" id="2.7.13.3" evidence="3"/>
<dbReference type="InterPro" id="IPR036097">
    <property type="entry name" value="HisK_dim/P_sf"/>
</dbReference>
<dbReference type="InterPro" id="IPR005467">
    <property type="entry name" value="His_kinase_dom"/>
</dbReference>
<dbReference type="PRINTS" id="PR00344">
    <property type="entry name" value="BCTRLSENSOR"/>
</dbReference>
<feature type="domain" description="HAMP" evidence="13">
    <location>
        <begin position="175"/>
        <end position="228"/>
    </location>
</feature>
<dbReference type="Pfam" id="PF00512">
    <property type="entry name" value="HisKA"/>
    <property type="match status" value="1"/>
</dbReference>
<keyword evidence="7 14" id="KW-0418">Kinase</keyword>
<dbReference type="EMBL" id="LXQC01000101">
    <property type="protein sequence ID" value="TFE71051.1"/>
    <property type="molecule type" value="Genomic_DNA"/>
</dbReference>
<dbReference type="Gene3D" id="6.10.340.10">
    <property type="match status" value="1"/>
</dbReference>
<dbReference type="CDD" id="cd00075">
    <property type="entry name" value="HATPase"/>
    <property type="match status" value="1"/>
</dbReference>
<evidence type="ECO:0000256" key="7">
    <source>
        <dbReference type="ARBA" id="ARBA00022777"/>
    </source>
</evidence>
<evidence type="ECO:0000256" key="9">
    <source>
        <dbReference type="ARBA" id="ARBA00023012"/>
    </source>
</evidence>
<comment type="catalytic activity">
    <reaction evidence="1">
        <text>ATP + protein L-histidine = ADP + protein N-phospho-L-histidine.</text>
        <dbReference type="EC" id="2.7.13.3"/>
    </reaction>
</comment>
<proteinExistence type="predicted"/>
<evidence type="ECO:0000256" key="6">
    <source>
        <dbReference type="ARBA" id="ARBA00022692"/>
    </source>
</evidence>
<keyword evidence="8 11" id="KW-1133">Transmembrane helix</keyword>
<keyword evidence="5" id="KW-0808">Transferase</keyword>
<dbReference type="SUPFAM" id="SSF47384">
    <property type="entry name" value="Homodimeric domain of signal transducing histidine kinase"/>
    <property type="match status" value="1"/>
</dbReference>
<comment type="subcellular location">
    <subcellularLocation>
        <location evidence="2">Membrane</location>
    </subcellularLocation>
</comment>
<keyword evidence="9" id="KW-0902">Two-component regulatory system</keyword>
<reference evidence="14 15" key="1">
    <citation type="submission" date="2016-05" db="EMBL/GenBank/DDBJ databases">
        <title>Diversity and Homogeneity among Thermoacidophilic Verrucomicrobia Methanotrophs Linked with Geographical Origin.</title>
        <authorList>
            <person name="Erikstad H.-A."/>
            <person name="Smestad N.B."/>
            <person name="Ceballos R.M."/>
            <person name="Birkeland N.-K."/>
        </authorList>
    </citation>
    <scope>NUCLEOTIDE SEQUENCE [LARGE SCALE GENOMIC DNA]</scope>
    <source>
        <strain evidence="14 15">Phi</strain>
    </source>
</reference>
<dbReference type="GO" id="GO:0005886">
    <property type="term" value="C:plasma membrane"/>
    <property type="evidence" value="ECO:0007669"/>
    <property type="project" value="TreeGrafter"/>
</dbReference>
<dbReference type="Proteomes" id="UP000297713">
    <property type="component" value="Unassembled WGS sequence"/>
</dbReference>
<dbReference type="Gene3D" id="3.30.565.10">
    <property type="entry name" value="Histidine kinase-like ATPase, C-terminal domain"/>
    <property type="match status" value="1"/>
</dbReference>
<organism evidence="14 15">
    <name type="scientific">Methylacidiphilum caldifontis</name>
    <dbReference type="NCBI Taxonomy" id="2795386"/>
    <lineage>
        <taxon>Bacteria</taxon>
        <taxon>Pseudomonadati</taxon>
        <taxon>Verrucomicrobiota</taxon>
        <taxon>Methylacidiphilae</taxon>
        <taxon>Methylacidiphilales</taxon>
        <taxon>Methylacidiphilaceae</taxon>
        <taxon>Methylacidiphilum (ex Ratnadevi et al. 2023)</taxon>
    </lineage>
</organism>
<dbReference type="Gene3D" id="1.10.287.130">
    <property type="match status" value="1"/>
</dbReference>
<dbReference type="InterPro" id="IPR004358">
    <property type="entry name" value="Sig_transdc_His_kin-like_C"/>
</dbReference>
<dbReference type="AlphaFoldDB" id="A0A4Y8PGB0"/>
<dbReference type="GO" id="GO:0000155">
    <property type="term" value="F:phosphorelay sensor kinase activity"/>
    <property type="evidence" value="ECO:0007669"/>
    <property type="project" value="InterPro"/>
</dbReference>
<keyword evidence="6 11" id="KW-0812">Transmembrane</keyword>
<evidence type="ECO:0000259" key="12">
    <source>
        <dbReference type="PROSITE" id="PS50109"/>
    </source>
</evidence>
<evidence type="ECO:0000256" key="8">
    <source>
        <dbReference type="ARBA" id="ARBA00022989"/>
    </source>
</evidence>
<dbReference type="InterPro" id="IPR003660">
    <property type="entry name" value="HAMP_dom"/>
</dbReference>
<keyword evidence="4" id="KW-0597">Phosphoprotein</keyword>
<evidence type="ECO:0000256" key="3">
    <source>
        <dbReference type="ARBA" id="ARBA00012438"/>
    </source>
</evidence>
<dbReference type="SMART" id="SM00387">
    <property type="entry name" value="HATPase_c"/>
    <property type="match status" value="1"/>
</dbReference>
<evidence type="ECO:0000259" key="13">
    <source>
        <dbReference type="PROSITE" id="PS50885"/>
    </source>
</evidence>
<feature type="domain" description="Histidine kinase" evidence="12">
    <location>
        <begin position="236"/>
        <end position="453"/>
    </location>
</feature>
<accession>A0A4Y8PGB0</accession>
<dbReference type="SMART" id="SM00388">
    <property type="entry name" value="HisKA"/>
    <property type="match status" value="1"/>
</dbReference>
<evidence type="ECO:0000256" key="4">
    <source>
        <dbReference type="ARBA" id="ARBA00022553"/>
    </source>
</evidence>
<dbReference type="SUPFAM" id="SSF55874">
    <property type="entry name" value="ATPase domain of HSP90 chaperone/DNA topoisomerase II/histidine kinase"/>
    <property type="match status" value="1"/>
</dbReference>
<sequence length="466" mass="52670">MKNLPLRWKIAFWTAFLVAVALLSSGMVTGIVLYRELVESTDRELKSDSLEFFNLLAEKQNRSLSASKSLSQDFENFEESSIMEFSTAESIPLYKSPLLKEKELFAGHPTDSFFYEKLNRGLYRIFYTQKNGYRLALGKNMASLYEILTEASHAYLLAFPFALLLSTLGGWWISRKALLPIRNLTSALEQIRASALHRRISIPAQDPDLKRLVSILNEMLARLEEAFQREIRLTADASHELKTPLTILKNELETALQRSDIDLQTEKTFLNLYEQVQTLNSLTQTLLFLSNLDRDNAFLKPAPIAISQVLNEIVEDVAIVASSKEITIKKELTEVGYLYADEDLLRRLLWNIFDNAIQHNISGGIIEVKLKPKTPDSCLIQVSNSGPIVAEEERKKIFERFYRGKNATEKATAGHGLGLNLCKEIVSAHKGEISYDVDERGLNQLTVVFPLSVNSFLSTKKSKGPS</sequence>
<dbReference type="PROSITE" id="PS50885">
    <property type="entry name" value="HAMP"/>
    <property type="match status" value="1"/>
</dbReference>
<keyword evidence="10 11" id="KW-0472">Membrane</keyword>
<dbReference type="InterPro" id="IPR003661">
    <property type="entry name" value="HisK_dim/P_dom"/>
</dbReference>
<dbReference type="InterPro" id="IPR036890">
    <property type="entry name" value="HATPase_C_sf"/>
</dbReference>
<evidence type="ECO:0000313" key="15">
    <source>
        <dbReference type="Proteomes" id="UP000297713"/>
    </source>
</evidence>
<dbReference type="SMART" id="SM00304">
    <property type="entry name" value="HAMP"/>
    <property type="match status" value="1"/>
</dbReference>
<dbReference type="RefSeq" id="WP_134439418.1">
    <property type="nucleotide sequence ID" value="NZ_LXQC01000101.1"/>
</dbReference>
<evidence type="ECO:0000256" key="2">
    <source>
        <dbReference type="ARBA" id="ARBA00004370"/>
    </source>
</evidence>
<protein>
    <recommendedName>
        <fullName evidence="3">histidine kinase</fullName>
        <ecNumber evidence="3">2.7.13.3</ecNumber>
    </recommendedName>
</protein>